<dbReference type="GO" id="GO:0032259">
    <property type="term" value="P:methylation"/>
    <property type="evidence" value="ECO:0007669"/>
    <property type="project" value="UniProtKB-KW"/>
</dbReference>
<comment type="subunit">
    <text evidence="9">Interacts with members of the heat shock protein 90 and 70 families; these proteins probably are methylation substrates.</text>
</comment>
<keyword evidence="6" id="KW-0539">Nucleus</keyword>
<evidence type="ECO:0000256" key="10">
    <source>
        <dbReference type="ARBA" id="ARBA00068044"/>
    </source>
</evidence>
<organism evidence="11 12">
    <name type="scientific">Sphenodon punctatus</name>
    <name type="common">Tuatara</name>
    <name type="synonym">Hatteria punctata</name>
    <dbReference type="NCBI Taxonomy" id="8508"/>
    <lineage>
        <taxon>Eukaryota</taxon>
        <taxon>Metazoa</taxon>
        <taxon>Chordata</taxon>
        <taxon>Craniata</taxon>
        <taxon>Vertebrata</taxon>
        <taxon>Euteleostomi</taxon>
        <taxon>Lepidosauria</taxon>
        <taxon>Sphenodontia</taxon>
        <taxon>Sphenodontidae</taxon>
        <taxon>Sphenodon</taxon>
    </lineage>
</organism>
<evidence type="ECO:0000256" key="6">
    <source>
        <dbReference type="ARBA" id="ARBA00023242"/>
    </source>
</evidence>
<proteinExistence type="inferred from homology"/>
<sequence>MVDVAEKETMDDITFRSDAVLSDVHLHAPNKRHFMVRLNAVGQPVFLSQFKLLSDKNIGESGIKNERDCTKEDIGDQDKGKEELDDKGISDVAILNNKEREANFCLGMEALLDDDGDLEVVRRPRHETDTGGEDFSREKVFPIILTKGGEEVFEAEDQECMCRDIIKIEHTMATPLEDAGKQIWRGAFLLADYILYKRDTFKHCTALELGGGTGITSIIMATIAKTVYCTDVGEDLLAMCERNVTLNKYLTKSEGGEVKVKELDWLKDDFCTDPEAYYSWSEEEIANLHDHTTVILAADVFYDDDLTDAFFKTLYRITHNLKKSCTIYLSIEKRLNFTLRHMDITCEAYNHFRDTLNDLAKIRDQKMKYTVEPIKLSFHQFIIYERMEQLELWKIAAEPLT</sequence>
<keyword evidence="5" id="KW-0949">S-adenosyl-L-methionine</keyword>
<keyword evidence="3" id="KW-0489">Methyltransferase</keyword>
<dbReference type="GeneTree" id="ENSGT00510000048539"/>
<dbReference type="InterPro" id="IPR019410">
    <property type="entry name" value="Methyltransf_16"/>
</dbReference>
<reference evidence="11" key="1">
    <citation type="submission" date="2025-08" db="UniProtKB">
        <authorList>
            <consortium name="Ensembl"/>
        </authorList>
    </citation>
    <scope>IDENTIFICATION</scope>
</reference>
<dbReference type="InterPro" id="IPR038899">
    <property type="entry name" value="METTL22"/>
</dbReference>
<dbReference type="Pfam" id="PF10294">
    <property type="entry name" value="Methyltransf_16"/>
    <property type="match status" value="1"/>
</dbReference>
<comment type="subcellular location">
    <subcellularLocation>
        <location evidence="1">Nucleus</location>
    </subcellularLocation>
</comment>
<dbReference type="Proteomes" id="UP000694392">
    <property type="component" value="Unplaced"/>
</dbReference>
<gene>
    <name evidence="11" type="primary">METTL22</name>
</gene>
<dbReference type="CDD" id="cd02440">
    <property type="entry name" value="AdoMet_MTases"/>
    <property type="match status" value="1"/>
</dbReference>
<dbReference type="GO" id="GO:0032991">
    <property type="term" value="C:protein-containing complex"/>
    <property type="evidence" value="ECO:0007669"/>
    <property type="project" value="Ensembl"/>
</dbReference>
<keyword evidence="4" id="KW-0808">Transferase</keyword>
<comment type="similarity">
    <text evidence="8">Belongs to the methyltransferase superfamily. METTL22 family.</text>
</comment>
<evidence type="ECO:0000256" key="4">
    <source>
        <dbReference type="ARBA" id="ARBA00022679"/>
    </source>
</evidence>
<dbReference type="InterPro" id="IPR029063">
    <property type="entry name" value="SAM-dependent_MTases_sf"/>
</dbReference>
<evidence type="ECO:0000256" key="2">
    <source>
        <dbReference type="ARBA" id="ARBA00022553"/>
    </source>
</evidence>
<dbReference type="GO" id="GO:0016279">
    <property type="term" value="F:protein-lysine N-methyltransferase activity"/>
    <property type="evidence" value="ECO:0007669"/>
    <property type="project" value="Ensembl"/>
</dbReference>
<accession>A0A8D0L524</accession>
<dbReference type="PANTHER" id="PTHR23108">
    <property type="entry name" value="METHYLTRANSFERASE-RELATED"/>
    <property type="match status" value="1"/>
</dbReference>
<protein>
    <recommendedName>
        <fullName evidence="10">Methyltransferase-like protein 22</fullName>
    </recommendedName>
</protein>
<dbReference type="GO" id="GO:0005730">
    <property type="term" value="C:nucleolus"/>
    <property type="evidence" value="ECO:0007669"/>
    <property type="project" value="Ensembl"/>
</dbReference>
<keyword evidence="2" id="KW-0597">Phosphoprotein</keyword>
<evidence type="ECO:0000256" key="7">
    <source>
        <dbReference type="ARBA" id="ARBA00059634"/>
    </source>
</evidence>
<dbReference type="Gene3D" id="3.40.50.150">
    <property type="entry name" value="Vaccinia Virus protein VP39"/>
    <property type="match status" value="1"/>
</dbReference>
<dbReference type="Ensembl" id="ENSSPUT00000008698.1">
    <property type="protein sequence ID" value="ENSSPUP00000008151.1"/>
    <property type="gene ID" value="ENSSPUG00000006332.1"/>
</dbReference>
<evidence type="ECO:0000256" key="3">
    <source>
        <dbReference type="ARBA" id="ARBA00022603"/>
    </source>
</evidence>
<dbReference type="FunFam" id="3.40.50.150:FF:000156">
    <property type="entry name" value="Methyltransferase like 22"/>
    <property type="match status" value="1"/>
</dbReference>
<keyword evidence="12" id="KW-1185">Reference proteome</keyword>
<evidence type="ECO:0000256" key="1">
    <source>
        <dbReference type="ARBA" id="ARBA00004123"/>
    </source>
</evidence>
<dbReference type="GO" id="GO:0005654">
    <property type="term" value="C:nucleoplasm"/>
    <property type="evidence" value="ECO:0007669"/>
    <property type="project" value="Ensembl"/>
</dbReference>
<evidence type="ECO:0000313" key="12">
    <source>
        <dbReference type="Proteomes" id="UP000694392"/>
    </source>
</evidence>
<name>A0A8D0L524_SPHPU</name>
<evidence type="ECO:0000313" key="11">
    <source>
        <dbReference type="Ensembl" id="ENSSPUP00000008151.1"/>
    </source>
</evidence>
<dbReference type="AlphaFoldDB" id="A0A8D0L524"/>
<evidence type="ECO:0000256" key="5">
    <source>
        <dbReference type="ARBA" id="ARBA00022691"/>
    </source>
</evidence>
<evidence type="ECO:0000256" key="8">
    <source>
        <dbReference type="ARBA" id="ARBA00061229"/>
    </source>
</evidence>
<dbReference type="SUPFAM" id="SSF53335">
    <property type="entry name" value="S-adenosyl-L-methionine-dependent methyltransferases"/>
    <property type="match status" value="1"/>
</dbReference>
<reference evidence="11" key="2">
    <citation type="submission" date="2025-09" db="UniProtKB">
        <authorList>
            <consortium name="Ensembl"/>
        </authorList>
    </citation>
    <scope>IDENTIFICATION</scope>
</reference>
<comment type="function">
    <text evidence="7">Protein N-lysine methyltransferase. Trimethylates KIN at Lys-135 (in vitro).</text>
</comment>
<dbReference type="OMA" id="AYERIQQ"/>
<dbReference type="PANTHER" id="PTHR23108:SF0">
    <property type="entry name" value="METHYLTRANSFERASE-LIKE PROTEIN 22"/>
    <property type="match status" value="1"/>
</dbReference>
<dbReference type="GO" id="GO:0031072">
    <property type="term" value="F:heat shock protein binding"/>
    <property type="evidence" value="ECO:0007669"/>
    <property type="project" value="Ensembl"/>
</dbReference>
<evidence type="ECO:0000256" key="9">
    <source>
        <dbReference type="ARBA" id="ARBA00062954"/>
    </source>
</evidence>